<feature type="signal peptide" evidence="1">
    <location>
        <begin position="1"/>
        <end position="20"/>
    </location>
</feature>
<comment type="caution">
    <text evidence="2">The sequence shown here is derived from an EMBL/GenBank/DDBJ whole genome shotgun (WGS) entry which is preliminary data.</text>
</comment>
<evidence type="ECO:0000256" key="1">
    <source>
        <dbReference type="SAM" id="SignalP"/>
    </source>
</evidence>
<accession>A0A6L8KJX4</accession>
<organism evidence="2 3">
    <name type="scientific">Duganella flavida</name>
    <dbReference type="NCBI Taxonomy" id="2692175"/>
    <lineage>
        <taxon>Bacteria</taxon>
        <taxon>Pseudomonadati</taxon>
        <taxon>Pseudomonadota</taxon>
        <taxon>Betaproteobacteria</taxon>
        <taxon>Burkholderiales</taxon>
        <taxon>Oxalobacteraceae</taxon>
        <taxon>Telluria group</taxon>
        <taxon>Duganella</taxon>
    </lineage>
</organism>
<keyword evidence="1" id="KW-0732">Signal</keyword>
<reference evidence="2 3" key="1">
    <citation type="submission" date="2019-12" db="EMBL/GenBank/DDBJ databases">
        <title>Novel species isolated from a subtropical stream in China.</title>
        <authorList>
            <person name="Lu H."/>
        </authorList>
    </citation>
    <scope>NUCLEOTIDE SEQUENCE [LARGE SCALE GENOMIC DNA]</scope>
    <source>
        <strain evidence="2 3">FT135W</strain>
    </source>
</reference>
<keyword evidence="3" id="KW-1185">Reference proteome</keyword>
<protein>
    <recommendedName>
        <fullName evidence="4">MipA/OmpV family protein</fullName>
    </recommendedName>
</protein>
<feature type="chain" id="PRO_5026660568" description="MipA/OmpV family protein" evidence="1">
    <location>
        <begin position="21"/>
        <end position="235"/>
    </location>
</feature>
<dbReference type="AlphaFoldDB" id="A0A6L8KJX4"/>
<evidence type="ECO:0000313" key="2">
    <source>
        <dbReference type="EMBL" id="MYM26092.1"/>
    </source>
</evidence>
<evidence type="ECO:0000313" key="3">
    <source>
        <dbReference type="Proteomes" id="UP000479335"/>
    </source>
</evidence>
<dbReference type="InterPro" id="IPR010583">
    <property type="entry name" value="MipA"/>
</dbReference>
<evidence type="ECO:0008006" key="4">
    <source>
        <dbReference type="Google" id="ProtNLM"/>
    </source>
</evidence>
<dbReference type="Proteomes" id="UP000479335">
    <property type="component" value="Unassembled WGS sequence"/>
</dbReference>
<sequence length="235" mass="25385">MRRIAHFFRLCLLLAPPAYAQQDETWKLVGDVGVGVNAAPVAARAQSNGTAAVPYLNFDYGPVFARIDTFGVKVAPLGAGSVELLTRVLSDGYTPRSAGWDAARRADSLPLGVGTLQVTSVGAFMVNVYRDVGKSKGMLLDTMYAAELPLGPVTLYPQVGVEHRSAAYVRYYASDRAGASNNTFAAIFAEIQLTSKCYVNLNLRRTWLGRAIGDSPQVRRSTLDSGLLAVSYRFN</sequence>
<gene>
    <name evidence="2" type="ORF">GTP46_26020</name>
</gene>
<name>A0A6L8KJX4_9BURK</name>
<dbReference type="Pfam" id="PF06629">
    <property type="entry name" value="MipA"/>
    <property type="match status" value="1"/>
</dbReference>
<proteinExistence type="predicted"/>
<dbReference type="EMBL" id="WWCN01000022">
    <property type="protein sequence ID" value="MYM26092.1"/>
    <property type="molecule type" value="Genomic_DNA"/>
</dbReference>